<feature type="compositionally biased region" description="Basic and acidic residues" evidence="19">
    <location>
        <begin position="156"/>
        <end position="182"/>
    </location>
</feature>
<dbReference type="GO" id="GO:0006897">
    <property type="term" value="P:endocytosis"/>
    <property type="evidence" value="ECO:0007669"/>
    <property type="project" value="UniProtKB-KW"/>
</dbReference>
<organism evidence="22 23">
    <name type="scientific">Hanseniaspora guilliermondii</name>
    <dbReference type="NCBI Taxonomy" id="56406"/>
    <lineage>
        <taxon>Eukaryota</taxon>
        <taxon>Fungi</taxon>
        <taxon>Dikarya</taxon>
        <taxon>Ascomycota</taxon>
        <taxon>Saccharomycotina</taxon>
        <taxon>Saccharomycetes</taxon>
        <taxon>Saccharomycodales</taxon>
        <taxon>Saccharomycodaceae</taxon>
        <taxon>Hanseniaspora</taxon>
    </lineage>
</organism>
<evidence type="ECO:0000256" key="2">
    <source>
        <dbReference type="ARBA" id="ARBA00004134"/>
    </source>
</evidence>
<feature type="region of interest" description="Disordered" evidence="19">
    <location>
        <begin position="145"/>
        <end position="186"/>
    </location>
</feature>
<accession>A0A1L0FKP4</accession>
<dbReference type="GO" id="GO:0030476">
    <property type="term" value="P:ascospore wall assembly"/>
    <property type="evidence" value="ECO:0007669"/>
    <property type="project" value="EnsemblFungi"/>
</dbReference>
<dbReference type="OrthoDB" id="1716625at2759"/>
<dbReference type="GO" id="GO:0016197">
    <property type="term" value="P:endosomal transport"/>
    <property type="evidence" value="ECO:0007669"/>
    <property type="project" value="TreeGrafter"/>
</dbReference>
<evidence type="ECO:0000256" key="1">
    <source>
        <dbReference type="ARBA" id="ARBA00004125"/>
    </source>
</evidence>
<evidence type="ECO:0000256" key="14">
    <source>
        <dbReference type="ARBA" id="ARBA00023054"/>
    </source>
</evidence>
<dbReference type="GO" id="GO:0005886">
    <property type="term" value="C:plasma membrane"/>
    <property type="evidence" value="ECO:0007669"/>
    <property type="project" value="UniProtKB-SubCell"/>
</dbReference>
<evidence type="ECO:0000256" key="3">
    <source>
        <dbReference type="ARBA" id="ARBA00004413"/>
    </source>
</evidence>
<keyword evidence="9" id="KW-0254">Endocytosis</keyword>
<dbReference type="PANTHER" id="PTHR11216:SF170">
    <property type="entry name" value="DYNAMIN ASSOCIATED PROTEIN 160, ISOFORM D"/>
    <property type="match status" value="1"/>
</dbReference>
<evidence type="ECO:0000256" key="16">
    <source>
        <dbReference type="ARBA" id="ARBA00023203"/>
    </source>
</evidence>
<dbReference type="GO" id="GO:0061709">
    <property type="term" value="P:reticulophagy"/>
    <property type="evidence" value="ECO:0007669"/>
    <property type="project" value="EnsemblFungi"/>
</dbReference>
<keyword evidence="11" id="KW-0677">Repeat</keyword>
<dbReference type="PANTHER" id="PTHR11216">
    <property type="entry name" value="EH DOMAIN"/>
    <property type="match status" value="1"/>
</dbReference>
<dbReference type="InterPro" id="IPR000261">
    <property type="entry name" value="EH_dom"/>
</dbReference>
<dbReference type="Proteomes" id="UP000183365">
    <property type="component" value="Unassembled WGS sequence"/>
</dbReference>
<dbReference type="GO" id="GO:0005509">
    <property type="term" value="F:calcium ion binding"/>
    <property type="evidence" value="ECO:0007669"/>
    <property type="project" value="InterPro"/>
</dbReference>
<dbReference type="SUPFAM" id="SSF47473">
    <property type="entry name" value="EF-hand"/>
    <property type="match status" value="2"/>
</dbReference>
<keyword evidence="12" id="KW-0967">Endosome</keyword>
<dbReference type="GO" id="GO:0007015">
    <property type="term" value="P:actin filament organization"/>
    <property type="evidence" value="ECO:0007669"/>
    <property type="project" value="InterPro"/>
</dbReference>
<dbReference type="GO" id="GO:1990964">
    <property type="term" value="C:actin cytoskeleton-regulatory complex"/>
    <property type="evidence" value="ECO:0007669"/>
    <property type="project" value="EnsemblFungi"/>
</dbReference>
<keyword evidence="17" id="KW-0206">Cytoskeleton</keyword>
<dbReference type="Pfam" id="PF12763">
    <property type="entry name" value="EH"/>
    <property type="match status" value="1"/>
</dbReference>
<feature type="domain" description="EH" evidence="20">
    <location>
        <begin position="8"/>
        <end position="103"/>
    </location>
</feature>
<proteinExistence type="inferred from homology"/>
<dbReference type="FunFam" id="1.10.238.10:FF:000323">
    <property type="entry name" value="Actin cytoskeleton-regulatory complex protein end3"/>
    <property type="match status" value="1"/>
</dbReference>
<keyword evidence="14" id="KW-0175">Coiled coil</keyword>
<keyword evidence="23" id="KW-1185">Reference proteome</keyword>
<evidence type="ECO:0000256" key="5">
    <source>
        <dbReference type="ARBA" id="ARBA00013889"/>
    </source>
</evidence>
<feature type="domain" description="EH" evidence="20">
    <location>
        <begin position="192"/>
        <end position="289"/>
    </location>
</feature>
<dbReference type="GO" id="GO:0003779">
    <property type="term" value="F:actin binding"/>
    <property type="evidence" value="ECO:0007669"/>
    <property type="project" value="UniProtKB-KW"/>
</dbReference>
<evidence type="ECO:0000256" key="18">
    <source>
        <dbReference type="ARBA" id="ARBA00029684"/>
    </source>
</evidence>
<dbReference type="Pfam" id="PF12761">
    <property type="entry name" value="End3"/>
    <property type="match status" value="1"/>
</dbReference>
<dbReference type="PROSITE" id="PS00018">
    <property type="entry name" value="EF_HAND_1"/>
    <property type="match status" value="1"/>
</dbReference>
<evidence type="ECO:0000256" key="6">
    <source>
        <dbReference type="ARBA" id="ARBA00017312"/>
    </source>
</evidence>
<keyword evidence="8" id="KW-0963">Cytoplasm</keyword>
<dbReference type="AlphaFoldDB" id="A0A1L0FKP4"/>
<dbReference type="VEuPathDB" id="FungiDB:HGUI_02358"/>
<dbReference type="Gene3D" id="1.10.238.10">
    <property type="entry name" value="EF-hand"/>
    <property type="match status" value="2"/>
</dbReference>
<comment type="subcellular location">
    <subcellularLocation>
        <location evidence="3">Cell membrane</location>
        <topology evidence="3">Peripheral membrane protein</topology>
        <orientation evidence="3">Cytoplasmic side</orientation>
    </subcellularLocation>
    <subcellularLocation>
        <location evidence="2">Cytoplasm</location>
        <location evidence="2">Cytoskeleton</location>
        <location evidence="2">Actin patch</location>
    </subcellularLocation>
    <subcellularLocation>
        <location evidence="1">Endosome membrane</location>
        <topology evidence="1">Peripheral membrane protein</topology>
        <orientation evidence="1">Cytoplasmic side</orientation>
    </subcellularLocation>
</comment>
<dbReference type="InterPro" id="IPR002048">
    <property type="entry name" value="EF_hand_dom"/>
</dbReference>
<protein>
    <recommendedName>
        <fullName evidence="6">Actin cytoskeleton-regulatory complex protein END3</fullName>
    </recommendedName>
    <alternativeName>
        <fullName evidence="5">Actin cytoskeleton-regulatory complex protein end3</fullName>
    </alternativeName>
    <alternativeName>
        <fullName evidence="18">Endocytosis protein 3</fullName>
    </alternativeName>
</protein>
<evidence type="ECO:0000256" key="8">
    <source>
        <dbReference type="ARBA" id="ARBA00022490"/>
    </source>
</evidence>
<evidence type="ECO:0000256" key="19">
    <source>
        <dbReference type="SAM" id="MobiDB-lite"/>
    </source>
</evidence>
<keyword evidence="7" id="KW-1003">Cell membrane</keyword>
<evidence type="ECO:0000256" key="15">
    <source>
        <dbReference type="ARBA" id="ARBA00023136"/>
    </source>
</evidence>
<dbReference type="InterPro" id="IPR011992">
    <property type="entry name" value="EF-hand-dom_pair"/>
</dbReference>
<keyword evidence="16" id="KW-0009">Actin-binding</keyword>
<evidence type="ECO:0000256" key="17">
    <source>
        <dbReference type="ARBA" id="ARBA00023212"/>
    </source>
</evidence>
<evidence type="ECO:0000256" key="10">
    <source>
        <dbReference type="ARBA" id="ARBA00022723"/>
    </source>
</evidence>
<dbReference type="EMBL" id="FQNF01000041">
    <property type="protein sequence ID" value="SGZ40158.1"/>
    <property type="molecule type" value="Genomic_DNA"/>
</dbReference>
<gene>
    <name evidence="22" type="ORF">HGUI_02358</name>
</gene>
<keyword evidence="13" id="KW-0106">Calcium</keyword>
<evidence type="ECO:0000256" key="9">
    <source>
        <dbReference type="ARBA" id="ARBA00022583"/>
    </source>
</evidence>
<keyword evidence="15" id="KW-0472">Membrane</keyword>
<dbReference type="PROSITE" id="PS50031">
    <property type="entry name" value="EH"/>
    <property type="match status" value="2"/>
</dbReference>
<dbReference type="SMART" id="SM00027">
    <property type="entry name" value="EH"/>
    <property type="match status" value="2"/>
</dbReference>
<dbReference type="PROSITE" id="PS50222">
    <property type="entry name" value="EF_HAND_2"/>
    <property type="match status" value="1"/>
</dbReference>
<evidence type="ECO:0000259" key="21">
    <source>
        <dbReference type="PROSITE" id="PS50222"/>
    </source>
</evidence>
<evidence type="ECO:0000313" key="22">
    <source>
        <dbReference type="EMBL" id="SGZ40158.1"/>
    </source>
</evidence>
<comment type="similarity">
    <text evidence="4">Belongs to the END3 family.</text>
</comment>
<evidence type="ECO:0000256" key="13">
    <source>
        <dbReference type="ARBA" id="ARBA00022837"/>
    </source>
</evidence>
<reference evidence="23" key="1">
    <citation type="submission" date="2016-11" db="EMBL/GenBank/DDBJ databases">
        <authorList>
            <person name="Guldener U."/>
        </authorList>
    </citation>
    <scope>NUCLEOTIDE SEQUENCE [LARGE SCALE GENOMIC DNA]</scope>
</reference>
<evidence type="ECO:0000256" key="11">
    <source>
        <dbReference type="ARBA" id="ARBA00022737"/>
    </source>
</evidence>
<evidence type="ECO:0000256" key="4">
    <source>
        <dbReference type="ARBA" id="ARBA00009909"/>
    </source>
</evidence>
<dbReference type="GO" id="GO:0010008">
    <property type="term" value="C:endosome membrane"/>
    <property type="evidence" value="ECO:0007669"/>
    <property type="project" value="UniProtKB-SubCell"/>
</dbReference>
<evidence type="ECO:0000256" key="12">
    <source>
        <dbReference type="ARBA" id="ARBA00022753"/>
    </source>
</evidence>
<keyword evidence="10" id="KW-0479">Metal-binding</keyword>
<sequence>MSKLEQFEIKKYWQIFSGVLKQNNTPKETKLSYDLVKPILFNSKLDSSILNKIWNLADIDDDDCLDFEEFVICMRLLFDMVNKTISSVPDQLPDWLIPGSKIELLKKKNAENNHIPQHASIKQEEPDKVDQSPETQQAYTTDVINLSSSSSDSSEDNTKSPFEDSKTKESSESYTKPERSKPPVEWYMSPSEKNLYETIYSTSNLSLEKTISFQNLYESLKSKVLIANINNITELDVSKVWHLLNPSNLTEINKDPAIYIIHVIKQMNDNDCEIPSSVPRSLIQTFKQNSIDTNLNSSSNKVKTTELYSTPVLSNSVKKINEGTDFSSYEGKDWEKVRLKQQLNKLDDEFEKITKEAEVIAMPSHLTIVKEQFEQLLKYKQDLLINATSAKLNESQFKDDMEIVAENLNQLEAYLKQRTNVLEQIKSEL</sequence>
<dbReference type="InterPro" id="IPR025604">
    <property type="entry name" value="End3"/>
</dbReference>
<dbReference type="GO" id="GO:0030479">
    <property type="term" value="C:actin cortical patch"/>
    <property type="evidence" value="ECO:0007669"/>
    <property type="project" value="UniProtKB-SubCell"/>
</dbReference>
<evidence type="ECO:0000259" key="20">
    <source>
        <dbReference type="PROSITE" id="PS50031"/>
    </source>
</evidence>
<evidence type="ECO:0000313" key="23">
    <source>
        <dbReference type="Proteomes" id="UP000183365"/>
    </source>
</evidence>
<name>A0A1L0FKP4_9ASCO</name>
<feature type="domain" description="EF-hand" evidence="21">
    <location>
        <begin position="45"/>
        <end position="80"/>
    </location>
</feature>
<dbReference type="InterPro" id="IPR018247">
    <property type="entry name" value="EF_Hand_1_Ca_BS"/>
</dbReference>
<evidence type="ECO:0000256" key="7">
    <source>
        <dbReference type="ARBA" id="ARBA00022475"/>
    </source>
</evidence>
<dbReference type="GO" id="GO:0030674">
    <property type="term" value="F:protein-macromolecule adaptor activity"/>
    <property type="evidence" value="ECO:0007669"/>
    <property type="project" value="EnsemblFungi"/>
</dbReference>